<dbReference type="CDD" id="cd18809">
    <property type="entry name" value="SF1_C_RecD"/>
    <property type="match status" value="1"/>
</dbReference>
<dbReference type="SMART" id="SM00249">
    <property type="entry name" value="PHD"/>
    <property type="match status" value="1"/>
</dbReference>
<dbReference type="SUPFAM" id="SSF57903">
    <property type="entry name" value="FYVE/PHD zinc finger"/>
    <property type="match status" value="1"/>
</dbReference>
<feature type="compositionally biased region" description="Basic and acidic residues" evidence="5">
    <location>
        <begin position="610"/>
        <end position="619"/>
    </location>
</feature>
<dbReference type="GO" id="GO:0008270">
    <property type="term" value="F:zinc ion binding"/>
    <property type="evidence" value="ECO:0007669"/>
    <property type="project" value="UniProtKB-KW"/>
</dbReference>
<dbReference type="PROSITE" id="PS01359">
    <property type="entry name" value="ZF_PHD_1"/>
    <property type="match status" value="1"/>
</dbReference>
<keyword evidence="3" id="KW-0862">Zinc</keyword>
<keyword evidence="8" id="KW-1185">Reference proteome</keyword>
<dbReference type="Gene3D" id="3.30.40.10">
    <property type="entry name" value="Zinc/RING finger domain, C3HC4 (zinc finger)"/>
    <property type="match status" value="1"/>
</dbReference>
<evidence type="ECO:0000259" key="6">
    <source>
        <dbReference type="PROSITE" id="PS50016"/>
    </source>
</evidence>
<dbReference type="InterPro" id="IPR011011">
    <property type="entry name" value="Znf_FYVE_PHD"/>
</dbReference>
<dbReference type="InterPro" id="IPR001965">
    <property type="entry name" value="Znf_PHD"/>
</dbReference>
<name>A0A6J8CVR4_MYTCO</name>
<dbReference type="PANTHER" id="PTHR47642">
    <property type="entry name" value="ATP-DEPENDENT DNA HELICASE"/>
    <property type="match status" value="1"/>
</dbReference>
<sequence length="700" mass="80752">MFTVYSSIENKVVASRLQIPLVLSYGATIHKAQGLTLDRVEVDSSNIFKAGQLGVAVGRVRKKKGLRLIDFHTRNVIKPEKSLFEFYELNSVQFLSDLECCNISYSLATEFNLEFEENVLSESELSEFTNEEIDEIEKMVHVNENVGDPVDFVASEDEIQVNLNDCPINLDDIRSCLPDMLVTDEQVLINERLNLLLEKHKLQLNLFLTTIFENISNIYEQVFGNFIIENKTSNIKDSTELPHQQSAYSNDDAGLGKLRYIAGRCIAKSKYHYMTIGKNNMYKKKKKQSCVTDCFLKVKILDYLTTTYADLLESSSYKESLEETKRKQNLTQGLTDIKDDVLDFFVDIDRNRINYQNEKMFHKHGSNVFNFVHEKLLSSKTLFTNFQKLLQNFDLTATFVRVDEDLAMACLKELYSDLILRFCRVSDNQFRKDLIKSFGMQKSETLRKRVVETTKRDNTSKQISMSYILNDKSENKISSHLKLQSCICDSGTLVLKCFTKNQLMCLGKAYDINMSIKDKKQAMCDNLLATVSNFISIQNVGALTISEDHEQAQVVENLEQAPVVENLEHVPVVENLEHVPVVENLEHVPVVENLEHVPVVENLEHVPVVEDRKQSETKKGSKRKRKSYTSKRRITRKKNSEKNRKDEIVCSICSCQFNSVDERIQCDLCDNWYHKECQNITDDQLIDKTEDDWYCMKCCE</sequence>
<dbReference type="EMBL" id="CACVKT020005971">
    <property type="protein sequence ID" value="CAC5399022.1"/>
    <property type="molecule type" value="Genomic_DNA"/>
</dbReference>
<evidence type="ECO:0000313" key="8">
    <source>
        <dbReference type="Proteomes" id="UP000507470"/>
    </source>
</evidence>
<organism evidence="7 8">
    <name type="scientific">Mytilus coruscus</name>
    <name type="common">Sea mussel</name>
    <dbReference type="NCBI Taxonomy" id="42192"/>
    <lineage>
        <taxon>Eukaryota</taxon>
        <taxon>Metazoa</taxon>
        <taxon>Spiralia</taxon>
        <taxon>Lophotrochozoa</taxon>
        <taxon>Mollusca</taxon>
        <taxon>Bivalvia</taxon>
        <taxon>Autobranchia</taxon>
        <taxon>Pteriomorphia</taxon>
        <taxon>Mytilida</taxon>
        <taxon>Mytiloidea</taxon>
        <taxon>Mytilidae</taxon>
        <taxon>Mytilinae</taxon>
        <taxon>Mytilus</taxon>
    </lineage>
</organism>
<feature type="domain" description="PHD-type" evidence="6">
    <location>
        <begin position="647"/>
        <end position="700"/>
    </location>
</feature>
<dbReference type="OrthoDB" id="6112415at2759"/>
<keyword evidence="1" id="KW-0479">Metal-binding</keyword>
<dbReference type="PANTHER" id="PTHR47642:SF5">
    <property type="entry name" value="ATP-DEPENDENT DNA HELICASE"/>
    <property type="match status" value="1"/>
</dbReference>
<dbReference type="AlphaFoldDB" id="A0A6J8CVR4"/>
<reference evidence="7 8" key="1">
    <citation type="submission" date="2020-06" db="EMBL/GenBank/DDBJ databases">
        <authorList>
            <person name="Li R."/>
            <person name="Bekaert M."/>
        </authorList>
    </citation>
    <scope>NUCLEOTIDE SEQUENCE [LARGE SCALE GENOMIC DNA]</scope>
    <source>
        <strain evidence="8">wild</strain>
    </source>
</reference>
<accession>A0A6J8CVR4</accession>
<dbReference type="InterPro" id="IPR013083">
    <property type="entry name" value="Znf_RING/FYVE/PHD"/>
</dbReference>
<dbReference type="InterPro" id="IPR019787">
    <property type="entry name" value="Znf_PHD-finger"/>
</dbReference>
<evidence type="ECO:0000313" key="7">
    <source>
        <dbReference type="EMBL" id="CAC5399022.1"/>
    </source>
</evidence>
<feature type="region of interest" description="Disordered" evidence="5">
    <location>
        <begin position="610"/>
        <end position="640"/>
    </location>
</feature>
<dbReference type="EC" id="3.6.4.12" evidence="7"/>
<evidence type="ECO:0000256" key="4">
    <source>
        <dbReference type="PROSITE-ProRule" id="PRU00146"/>
    </source>
</evidence>
<evidence type="ECO:0000256" key="3">
    <source>
        <dbReference type="ARBA" id="ARBA00022833"/>
    </source>
</evidence>
<dbReference type="GO" id="GO:0003678">
    <property type="term" value="F:DNA helicase activity"/>
    <property type="evidence" value="ECO:0007669"/>
    <property type="project" value="UniProtKB-EC"/>
</dbReference>
<dbReference type="PROSITE" id="PS50016">
    <property type="entry name" value="ZF_PHD_2"/>
    <property type="match status" value="1"/>
</dbReference>
<feature type="compositionally biased region" description="Basic residues" evidence="5">
    <location>
        <begin position="620"/>
        <end position="637"/>
    </location>
</feature>
<dbReference type="Proteomes" id="UP000507470">
    <property type="component" value="Unassembled WGS sequence"/>
</dbReference>
<evidence type="ECO:0000256" key="5">
    <source>
        <dbReference type="SAM" id="MobiDB-lite"/>
    </source>
</evidence>
<dbReference type="GO" id="GO:0016787">
    <property type="term" value="F:hydrolase activity"/>
    <property type="evidence" value="ECO:0007669"/>
    <property type="project" value="UniProtKB-KW"/>
</dbReference>
<dbReference type="SUPFAM" id="SSF52540">
    <property type="entry name" value="P-loop containing nucleoside triphosphate hydrolases"/>
    <property type="match status" value="1"/>
</dbReference>
<keyword evidence="7" id="KW-0378">Hydrolase</keyword>
<evidence type="ECO:0000256" key="1">
    <source>
        <dbReference type="ARBA" id="ARBA00022723"/>
    </source>
</evidence>
<dbReference type="InterPro" id="IPR027417">
    <property type="entry name" value="P-loop_NTPase"/>
</dbReference>
<dbReference type="InterPro" id="IPR051055">
    <property type="entry name" value="PIF1_helicase"/>
</dbReference>
<protein>
    <submittedName>
        <fullName evidence="7">PIF1</fullName>
        <ecNumber evidence="7">3.6.4.12</ecNumber>
    </submittedName>
</protein>
<dbReference type="InterPro" id="IPR019786">
    <property type="entry name" value="Zinc_finger_PHD-type_CS"/>
</dbReference>
<proteinExistence type="predicted"/>
<keyword evidence="2 4" id="KW-0863">Zinc-finger</keyword>
<evidence type="ECO:0000256" key="2">
    <source>
        <dbReference type="ARBA" id="ARBA00022771"/>
    </source>
</evidence>
<dbReference type="Pfam" id="PF00628">
    <property type="entry name" value="PHD"/>
    <property type="match status" value="1"/>
</dbReference>
<gene>
    <name evidence="7" type="ORF">MCOR_33325</name>
</gene>